<dbReference type="EMBL" id="CM042887">
    <property type="protein sequence ID" value="KAI4330902.1"/>
    <property type="molecule type" value="Genomic_DNA"/>
</dbReference>
<gene>
    <name evidence="1" type="ORF">MLD38_029144</name>
</gene>
<accession>A0ACB9N501</accession>
<reference evidence="2" key="1">
    <citation type="journal article" date="2023" name="Front. Plant Sci.">
        <title>Chromosomal-level genome assembly of Melastoma candidum provides insights into trichome evolution.</title>
        <authorList>
            <person name="Zhong Y."/>
            <person name="Wu W."/>
            <person name="Sun C."/>
            <person name="Zou P."/>
            <person name="Liu Y."/>
            <person name="Dai S."/>
            <person name="Zhou R."/>
        </authorList>
    </citation>
    <scope>NUCLEOTIDE SEQUENCE [LARGE SCALE GENOMIC DNA]</scope>
</reference>
<keyword evidence="2" id="KW-1185">Reference proteome</keyword>
<dbReference type="Proteomes" id="UP001057402">
    <property type="component" value="Chromosome 8"/>
</dbReference>
<comment type="caution">
    <text evidence="1">The sequence shown here is derived from an EMBL/GenBank/DDBJ whole genome shotgun (WGS) entry which is preliminary data.</text>
</comment>
<evidence type="ECO:0000313" key="2">
    <source>
        <dbReference type="Proteomes" id="UP001057402"/>
    </source>
</evidence>
<sequence length="632" mass="69341">MASGFSGGATPARSIYSAPQPPYPSQNQFLPEPCPPSLHPQLSQQQQPTARPLVRKRTLVDSQLQKLSQQQRQAQNQALNNLLLRYVKPRIHPQASPVSPLHSLDFPADVLPSSPDVIALRDFSSVRGPALHGFDGVPLLQRMRSQPIRNGMVRPGNTIAMTLPGVPFPNLLQNGTFLPEKENVMMNRLQELEKELLDDEEAPGGNATSFVTHSNSEWSDTLQSLMVTTARPQKQISLSPTSSSSSSSPSSSHSAVSPVTTCSMQTILEAASAIHEGKNEVAAEILARLTALPNPKRNWEQKLMDYVLSALKLRLNPAENTPPAVELFSEEHAPSTQKLYDLSPCFKLGFMAANLMILEAALELPATNKLHVVDFDIGQGGRYVNLLHALATRRSNRPSVLKITAVSDTGNEERSRLVGETLNKQAAEAGISLHFRTVNCKLADLNSETLGCEADEALVVNFAFKLYRMPDESVSEDNPRDMLLRRAKALSPRVVTLVEQEWNANTAPFLTRVNEALSYYGTLLDSLESTVPKDHPDRAKVEEGLGRKLRNSISCEGRERVERCEVFGKWRARMGMAGFVSKPMDGHVAESMLTRLVNNGSLANPGFTVKDEAGGVGFGWHGRTLTVASAWR</sequence>
<evidence type="ECO:0000313" key="1">
    <source>
        <dbReference type="EMBL" id="KAI4330902.1"/>
    </source>
</evidence>
<name>A0ACB9N501_9MYRT</name>
<proteinExistence type="predicted"/>
<protein>
    <submittedName>
        <fullName evidence="1">Uncharacterized protein</fullName>
    </submittedName>
</protein>
<organism evidence="1 2">
    <name type="scientific">Melastoma candidum</name>
    <dbReference type="NCBI Taxonomy" id="119954"/>
    <lineage>
        <taxon>Eukaryota</taxon>
        <taxon>Viridiplantae</taxon>
        <taxon>Streptophyta</taxon>
        <taxon>Embryophyta</taxon>
        <taxon>Tracheophyta</taxon>
        <taxon>Spermatophyta</taxon>
        <taxon>Magnoliopsida</taxon>
        <taxon>eudicotyledons</taxon>
        <taxon>Gunneridae</taxon>
        <taxon>Pentapetalae</taxon>
        <taxon>rosids</taxon>
        <taxon>malvids</taxon>
        <taxon>Myrtales</taxon>
        <taxon>Melastomataceae</taxon>
        <taxon>Melastomatoideae</taxon>
        <taxon>Melastomateae</taxon>
        <taxon>Melastoma</taxon>
    </lineage>
</organism>